<evidence type="ECO:0000313" key="2">
    <source>
        <dbReference type="EMBL" id="TKI64057.1"/>
    </source>
</evidence>
<keyword evidence="3" id="KW-1185">Reference proteome</keyword>
<protein>
    <submittedName>
        <fullName evidence="2">GNAT family N-acetyltransferase</fullName>
    </submittedName>
</protein>
<dbReference type="EMBL" id="SZPY01000001">
    <property type="protein sequence ID" value="TKI64057.1"/>
    <property type="molecule type" value="Genomic_DNA"/>
</dbReference>
<comment type="caution">
    <text evidence="2">The sequence shown here is derived from an EMBL/GenBank/DDBJ whole genome shotgun (WGS) entry which is preliminary data.</text>
</comment>
<evidence type="ECO:0000259" key="1">
    <source>
        <dbReference type="PROSITE" id="PS51186"/>
    </source>
</evidence>
<dbReference type="Gene3D" id="3.40.630.30">
    <property type="match status" value="1"/>
</dbReference>
<reference evidence="2 3" key="1">
    <citation type="submission" date="2019-04" db="EMBL/GenBank/DDBJ databases">
        <authorList>
            <person name="Dong K."/>
        </authorList>
    </citation>
    <scope>NUCLEOTIDE SEQUENCE [LARGE SCALE GENOMIC DNA]</scope>
    <source>
        <strain evidence="3">dk3543</strain>
    </source>
</reference>
<dbReference type="Pfam" id="PF00583">
    <property type="entry name" value="Acetyltransf_1"/>
    <property type="match status" value="1"/>
</dbReference>
<dbReference type="SUPFAM" id="SSF55729">
    <property type="entry name" value="Acyl-CoA N-acyltransferases (Nat)"/>
    <property type="match status" value="1"/>
</dbReference>
<keyword evidence="2" id="KW-0808">Transferase</keyword>
<dbReference type="InterPro" id="IPR000182">
    <property type="entry name" value="GNAT_dom"/>
</dbReference>
<proteinExistence type="predicted"/>
<dbReference type="InterPro" id="IPR016181">
    <property type="entry name" value="Acyl_CoA_acyltransferase"/>
</dbReference>
<feature type="domain" description="N-acetyltransferase" evidence="1">
    <location>
        <begin position="134"/>
        <end position="274"/>
    </location>
</feature>
<dbReference type="Proteomes" id="UP000307808">
    <property type="component" value="Unassembled WGS sequence"/>
</dbReference>
<dbReference type="AlphaFoldDB" id="A0A4U2YRK9"/>
<evidence type="ECO:0000313" key="3">
    <source>
        <dbReference type="Proteomes" id="UP000307808"/>
    </source>
</evidence>
<dbReference type="CDD" id="cd04301">
    <property type="entry name" value="NAT_SF"/>
    <property type="match status" value="1"/>
</dbReference>
<sequence length="274" mass="29832">MVRVEDQELLRAYDSQLREASEFSTATAVRRDGPLWIGRYGDRGHVSYRDLQGLSGDELESLVARTVQGFLDDPRLSQGEWKTRGHDLPSDLPEVLVAAGFVPEPRETVMVGEAEGVAALAHDSLPDEVEVLRVDQRPDAERWVLAAARMQHAVFGSGPEPDEALAGQDARAEGEEFWVARVGTDVVGAGRVQRVAGTEFASLWGGAVDPAWRGRGLYRALASGRAKAAARAGARYLHSDCSDMSRPILERAGLRPITTTTPYVWTRAGTVRDG</sequence>
<dbReference type="PROSITE" id="PS51186">
    <property type="entry name" value="GNAT"/>
    <property type="match status" value="1"/>
</dbReference>
<dbReference type="GO" id="GO:0016747">
    <property type="term" value="F:acyltransferase activity, transferring groups other than amino-acyl groups"/>
    <property type="evidence" value="ECO:0007669"/>
    <property type="project" value="InterPro"/>
</dbReference>
<name>A0A4U2YRK9_9ACTN</name>
<dbReference type="OrthoDB" id="164800at2"/>
<accession>A0A4U2YRK9</accession>
<gene>
    <name evidence="2" type="ORF">FC770_02460</name>
</gene>
<organism evidence="2 3">
    <name type="scientific">Nocardioides jishulii</name>
    <dbReference type="NCBI Taxonomy" id="2575440"/>
    <lineage>
        <taxon>Bacteria</taxon>
        <taxon>Bacillati</taxon>
        <taxon>Actinomycetota</taxon>
        <taxon>Actinomycetes</taxon>
        <taxon>Propionibacteriales</taxon>
        <taxon>Nocardioidaceae</taxon>
        <taxon>Nocardioides</taxon>
    </lineage>
</organism>